<dbReference type="STRING" id="336963.C4JS49"/>
<keyword evidence="6 12" id="KW-0328">Glycosyltransferase</keyword>
<name>C4JS49_UNCRE</name>
<feature type="transmembrane region" description="Helical" evidence="12">
    <location>
        <begin position="170"/>
        <end position="189"/>
    </location>
</feature>
<dbReference type="UniPathway" id="UPA00196"/>
<evidence type="ECO:0000256" key="9">
    <source>
        <dbReference type="ARBA" id="ARBA00022824"/>
    </source>
</evidence>
<keyword evidence="8 12" id="KW-0812">Transmembrane</keyword>
<keyword evidence="10 12" id="KW-1133">Transmembrane helix</keyword>
<dbReference type="KEGG" id="ure:UREG_05288"/>
<feature type="transmembrane region" description="Helical" evidence="12">
    <location>
        <begin position="65"/>
        <end position="86"/>
    </location>
</feature>
<feature type="transmembrane region" description="Helical" evidence="12">
    <location>
        <begin position="92"/>
        <end position="110"/>
    </location>
</feature>
<evidence type="ECO:0000256" key="12">
    <source>
        <dbReference type="RuleBase" id="RU363112"/>
    </source>
</evidence>
<dbReference type="GeneID" id="8442146"/>
<comment type="caution">
    <text evidence="12">Lacks conserved residue(s) required for the propagation of feature annotation.</text>
</comment>
<feature type="transmembrane region" description="Helical" evidence="12">
    <location>
        <begin position="31"/>
        <end position="53"/>
    </location>
</feature>
<keyword evidence="14" id="KW-1185">Reference proteome</keyword>
<gene>
    <name evidence="13" type="ORF">UREG_05288</name>
</gene>
<dbReference type="VEuPathDB" id="FungiDB:UREG_05288"/>
<dbReference type="GO" id="GO:0004376">
    <property type="term" value="F:GPI mannosyltransferase activity"/>
    <property type="evidence" value="ECO:0007669"/>
    <property type="project" value="InterPro"/>
</dbReference>
<evidence type="ECO:0000256" key="2">
    <source>
        <dbReference type="ARBA" id="ARBA00004687"/>
    </source>
</evidence>
<evidence type="ECO:0000256" key="6">
    <source>
        <dbReference type="ARBA" id="ARBA00022676"/>
    </source>
</evidence>
<keyword evidence="11 12" id="KW-0472">Membrane</keyword>
<evidence type="ECO:0000313" key="13">
    <source>
        <dbReference type="EMBL" id="EEP80446.1"/>
    </source>
</evidence>
<dbReference type="EC" id="2.4.1.-" evidence="12"/>
<comment type="similarity">
    <text evidence="3 12">Belongs to the PIGV family.</text>
</comment>
<dbReference type="GO" id="GO:0005789">
    <property type="term" value="C:endoplasmic reticulum membrane"/>
    <property type="evidence" value="ECO:0007669"/>
    <property type="project" value="UniProtKB-SubCell"/>
</dbReference>
<dbReference type="PANTHER" id="PTHR12468:SF2">
    <property type="entry name" value="GPI MANNOSYLTRANSFERASE 2"/>
    <property type="match status" value="1"/>
</dbReference>
<evidence type="ECO:0000256" key="8">
    <source>
        <dbReference type="ARBA" id="ARBA00022692"/>
    </source>
</evidence>
<dbReference type="InParanoid" id="C4JS49"/>
<comment type="subcellular location">
    <subcellularLocation>
        <location evidence="1 12">Endoplasmic reticulum membrane</location>
        <topology evidence="1 12">Multi-pass membrane protein</topology>
    </subcellularLocation>
</comment>
<keyword evidence="9 12" id="KW-0256">Endoplasmic reticulum</keyword>
<dbReference type="Pfam" id="PF04188">
    <property type="entry name" value="Mannosyl_trans2"/>
    <property type="match status" value="2"/>
</dbReference>
<dbReference type="GO" id="GO:0031501">
    <property type="term" value="C:mannosyltransferase complex"/>
    <property type="evidence" value="ECO:0007669"/>
    <property type="project" value="TreeGrafter"/>
</dbReference>
<evidence type="ECO:0000256" key="3">
    <source>
        <dbReference type="ARBA" id="ARBA00008698"/>
    </source>
</evidence>
<dbReference type="HOGENOM" id="CLU_029048_0_0_1"/>
<evidence type="ECO:0000256" key="11">
    <source>
        <dbReference type="ARBA" id="ARBA00023136"/>
    </source>
</evidence>
<dbReference type="EMBL" id="CH476617">
    <property type="protein sequence ID" value="EEP80446.1"/>
    <property type="molecule type" value="Genomic_DNA"/>
</dbReference>
<dbReference type="AlphaFoldDB" id="C4JS49"/>
<dbReference type="GO" id="GO:0000009">
    <property type="term" value="F:alpha-1,6-mannosyltransferase activity"/>
    <property type="evidence" value="ECO:0007669"/>
    <property type="project" value="InterPro"/>
</dbReference>
<protein>
    <recommendedName>
        <fullName evidence="4 12">GPI mannosyltransferase 2</fullName>
        <ecNumber evidence="12">2.4.1.-</ecNumber>
    </recommendedName>
</protein>
<dbReference type="OrthoDB" id="10252502at2759"/>
<dbReference type="RefSeq" id="XP_002584599.1">
    <property type="nucleotide sequence ID" value="XM_002584553.1"/>
</dbReference>
<dbReference type="GO" id="GO:0006506">
    <property type="term" value="P:GPI anchor biosynthetic process"/>
    <property type="evidence" value="ECO:0007669"/>
    <property type="project" value="UniProtKB-UniPathway"/>
</dbReference>
<evidence type="ECO:0000256" key="1">
    <source>
        <dbReference type="ARBA" id="ARBA00004477"/>
    </source>
</evidence>
<evidence type="ECO:0000256" key="5">
    <source>
        <dbReference type="ARBA" id="ARBA00022502"/>
    </source>
</evidence>
<evidence type="ECO:0000256" key="4">
    <source>
        <dbReference type="ARBA" id="ARBA00013795"/>
    </source>
</evidence>
<dbReference type="eggNOG" id="KOG2647">
    <property type="taxonomic scope" value="Eukaryota"/>
</dbReference>
<feature type="transmembrane region" description="Helical" evidence="12">
    <location>
        <begin position="302"/>
        <end position="321"/>
    </location>
</feature>
<accession>C4JS49</accession>
<dbReference type="OMA" id="WITCHAI"/>
<feature type="transmembrane region" description="Helical" evidence="12">
    <location>
        <begin position="271"/>
        <end position="290"/>
    </location>
</feature>
<keyword evidence="5 12" id="KW-0337">GPI-anchor biosynthesis</keyword>
<reference evidence="14" key="1">
    <citation type="journal article" date="2009" name="Genome Res.">
        <title>Comparative genomic analyses of the human fungal pathogens Coccidioides and their relatives.</title>
        <authorList>
            <person name="Sharpton T.J."/>
            <person name="Stajich J.E."/>
            <person name="Rounsley S.D."/>
            <person name="Gardner M.J."/>
            <person name="Wortman J.R."/>
            <person name="Jordar V.S."/>
            <person name="Maiti R."/>
            <person name="Kodira C.D."/>
            <person name="Neafsey D.E."/>
            <person name="Zeng Q."/>
            <person name="Hung C.-Y."/>
            <person name="McMahan C."/>
            <person name="Muszewska A."/>
            <person name="Grynberg M."/>
            <person name="Mandel M.A."/>
            <person name="Kellner E.M."/>
            <person name="Barker B.M."/>
            <person name="Galgiani J.N."/>
            <person name="Orbach M.J."/>
            <person name="Kirkland T.N."/>
            <person name="Cole G.T."/>
            <person name="Henn M.R."/>
            <person name="Birren B.W."/>
            <person name="Taylor J.W."/>
        </authorList>
    </citation>
    <scope>NUCLEOTIDE SEQUENCE [LARGE SCALE GENOMIC DNA]</scope>
    <source>
        <strain evidence="14">UAMH 1704</strain>
    </source>
</reference>
<dbReference type="PANTHER" id="PTHR12468">
    <property type="entry name" value="GPI MANNOSYLTRANSFERASE 2"/>
    <property type="match status" value="1"/>
</dbReference>
<organism evidence="13 14">
    <name type="scientific">Uncinocarpus reesii (strain UAMH 1704)</name>
    <dbReference type="NCBI Taxonomy" id="336963"/>
    <lineage>
        <taxon>Eukaryota</taxon>
        <taxon>Fungi</taxon>
        <taxon>Dikarya</taxon>
        <taxon>Ascomycota</taxon>
        <taxon>Pezizomycotina</taxon>
        <taxon>Eurotiomycetes</taxon>
        <taxon>Eurotiomycetidae</taxon>
        <taxon>Onygenales</taxon>
        <taxon>Onygenaceae</taxon>
        <taxon>Uncinocarpus</taxon>
    </lineage>
</organism>
<comment type="function">
    <text evidence="12">Mannosyltransferase involved in glycosylphosphatidylinositol-anchor biosynthesis.</text>
</comment>
<sequence length="324" mass="35063">MVCLVEDLTPAGHVDGSGPGTLGVPREPLDLAIAGIALSHICHYLSVLVLFALTKKVFDGTDKCARSLPVLAAALHIVCPAGAFLSAPYGEALFSLLNFLGFYIYVLALRDERGGFLFPRDVKFVTAGCIFAAATTVRSNGILSGLLFAYDALSSVIEIVQARSLKWSGIRRLISIVLGGSVILLGTTAPQYIAYSQYCQAASPPRSWCTNTFPSIYAWVQSHYWWALDPPTARGTHHEFTQACLARLALPPAMLAVLAITSYHVQIINRVASGYPVLYWWLASAFLGYGSKESYLLKPRHVLSGMVMYGIVQASLFASFLPPA</sequence>
<comment type="pathway">
    <text evidence="2 12">Glycolipid biosynthesis; glycosylphosphatidylinositol-anchor biosynthesis.</text>
</comment>
<evidence type="ECO:0000313" key="14">
    <source>
        <dbReference type="Proteomes" id="UP000002058"/>
    </source>
</evidence>
<dbReference type="FunCoup" id="C4JS49">
    <property type="interactions" value="250"/>
</dbReference>
<evidence type="ECO:0000256" key="7">
    <source>
        <dbReference type="ARBA" id="ARBA00022679"/>
    </source>
</evidence>
<proteinExistence type="inferred from homology"/>
<evidence type="ECO:0000256" key="10">
    <source>
        <dbReference type="ARBA" id="ARBA00022989"/>
    </source>
</evidence>
<dbReference type="InterPro" id="IPR007315">
    <property type="entry name" value="PIG-V/Gpi18"/>
</dbReference>
<dbReference type="Proteomes" id="UP000002058">
    <property type="component" value="Unassembled WGS sequence"/>
</dbReference>
<keyword evidence="7 12" id="KW-0808">Transferase</keyword>